<dbReference type="SUPFAM" id="SSF49899">
    <property type="entry name" value="Concanavalin A-like lectins/glucanases"/>
    <property type="match status" value="1"/>
</dbReference>
<dbReference type="InterPro" id="IPR000250">
    <property type="entry name" value="Peptidase_G1"/>
</dbReference>
<protein>
    <recommendedName>
        <fullName evidence="5">Acid proteinase</fullName>
    </recommendedName>
</protein>
<dbReference type="PRINTS" id="PR00977">
    <property type="entry name" value="SCYTLDPTASE"/>
</dbReference>
<evidence type="ECO:0000256" key="1">
    <source>
        <dbReference type="PIRSR" id="PIRSR600250-50"/>
    </source>
</evidence>
<evidence type="ECO:0008006" key="5">
    <source>
        <dbReference type="Google" id="ProtNLM"/>
    </source>
</evidence>
<evidence type="ECO:0000313" key="3">
    <source>
        <dbReference type="EMBL" id="CAK5282587.1"/>
    </source>
</evidence>
<sequence>MVFASALVSLLLAAAALAVPRSNIEGRQARRRMSGPRLTSQGPAAANQISNATSHVAFSTNWAGASLESPSGTYTSVTGTFTVPTPKSPGGSGSFAASAWVGIDGDTCSSAIMQTGIDFNIDNGVVSYDAWYEYYPAFASDFSGFSVSAGDVITLVATKSSTTSGSVSITNESTGKTVSKSLTGSATLCGQNAEWIVEDFEEGNSLVPFANFGTVTFTNAKATLASGGTVGPSGAQLLDIEQNSVLTSVSATTSSVTVKYV</sequence>
<dbReference type="CDD" id="cd13426">
    <property type="entry name" value="Peptidase_G1"/>
    <property type="match status" value="1"/>
</dbReference>
<proteinExistence type="predicted"/>
<dbReference type="Proteomes" id="UP001295794">
    <property type="component" value="Unassembled WGS sequence"/>
</dbReference>
<dbReference type="AlphaFoldDB" id="A0AAD2HYP0"/>
<feature type="signal peptide" evidence="2">
    <location>
        <begin position="1"/>
        <end position="18"/>
    </location>
</feature>
<feature type="active site" description="Proton acceptor" evidence="1">
    <location>
        <position position="198"/>
    </location>
</feature>
<gene>
    <name evidence="3" type="ORF">MYCIT1_LOCUS34445</name>
</gene>
<dbReference type="GO" id="GO:0006508">
    <property type="term" value="P:proteolysis"/>
    <property type="evidence" value="ECO:0007669"/>
    <property type="project" value="InterPro"/>
</dbReference>
<evidence type="ECO:0000313" key="4">
    <source>
        <dbReference type="Proteomes" id="UP001295794"/>
    </source>
</evidence>
<comment type="caution">
    <text evidence="3">The sequence shown here is derived from an EMBL/GenBank/DDBJ whole genome shotgun (WGS) entry which is preliminary data.</text>
</comment>
<keyword evidence="2" id="KW-0732">Signal</keyword>
<evidence type="ECO:0000256" key="2">
    <source>
        <dbReference type="SAM" id="SignalP"/>
    </source>
</evidence>
<dbReference type="InterPro" id="IPR013320">
    <property type="entry name" value="ConA-like_dom_sf"/>
</dbReference>
<dbReference type="Gene3D" id="2.60.120.700">
    <property type="entry name" value="Peptidase G1"/>
    <property type="match status" value="1"/>
</dbReference>
<organism evidence="3 4">
    <name type="scientific">Mycena citricolor</name>
    <dbReference type="NCBI Taxonomy" id="2018698"/>
    <lineage>
        <taxon>Eukaryota</taxon>
        <taxon>Fungi</taxon>
        <taxon>Dikarya</taxon>
        <taxon>Basidiomycota</taxon>
        <taxon>Agaricomycotina</taxon>
        <taxon>Agaricomycetes</taxon>
        <taxon>Agaricomycetidae</taxon>
        <taxon>Agaricales</taxon>
        <taxon>Marasmiineae</taxon>
        <taxon>Mycenaceae</taxon>
        <taxon>Mycena</taxon>
    </lineage>
</organism>
<feature type="chain" id="PRO_5042077265" description="Acid proteinase" evidence="2">
    <location>
        <begin position="19"/>
        <end position="261"/>
    </location>
</feature>
<dbReference type="Pfam" id="PF01828">
    <property type="entry name" value="Peptidase_A4"/>
    <property type="match status" value="1"/>
</dbReference>
<name>A0AAD2HYP0_9AGAR</name>
<dbReference type="GO" id="GO:0070007">
    <property type="term" value="F:glutamic-type endopeptidase activity"/>
    <property type="evidence" value="ECO:0007669"/>
    <property type="project" value="InterPro"/>
</dbReference>
<reference evidence="3" key="1">
    <citation type="submission" date="2023-11" db="EMBL/GenBank/DDBJ databases">
        <authorList>
            <person name="De Vega J J."/>
            <person name="De Vega J J."/>
        </authorList>
    </citation>
    <scope>NUCLEOTIDE SEQUENCE</scope>
</reference>
<dbReference type="PANTHER" id="PTHR37536:SF1">
    <property type="entry name" value="ASPERGILLOPEPSIN, PUTAITVE (AFU_ORTHOLOGUE AFUA_7G01200)"/>
    <property type="match status" value="1"/>
</dbReference>
<dbReference type="EMBL" id="CAVNYO010000458">
    <property type="protein sequence ID" value="CAK5282587.1"/>
    <property type="molecule type" value="Genomic_DNA"/>
</dbReference>
<dbReference type="PANTHER" id="PTHR37536">
    <property type="entry name" value="PUTATIVE (AFU_ORTHOLOGUE AFUA_3G02970)-RELATED"/>
    <property type="match status" value="1"/>
</dbReference>
<dbReference type="InterPro" id="IPR038656">
    <property type="entry name" value="Peptidase_G1_sf"/>
</dbReference>
<accession>A0AAD2HYP0</accession>
<keyword evidence="4" id="KW-1185">Reference proteome</keyword>